<keyword evidence="2" id="KW-0812">Transmembrane</keyword>
<evidence type="ECO:0000256" key="2">
    <source>
        <dbReference type="SAM" id="Phobius"/>
    </source>
</evidence>
<feature type="transmembrane region" description="Helical" evidence="2">
    <location>
        <begin position="30"/>
        <end position="51"/>
    </location>
</feature>
<organism evidence="3 4">
    <name type="scientific">Saccharothrix mutabilis subsp. mutabilis</name>
    <dbReference type="NCBI Taxonomy" id="66855"/>
    <lineage>
        <taxon>Bacteria</taxon>
        <taxon>Bacillati</taxon>
        <taxon>Actinomycetota</taxon>
        <taxon>Actinomycetes</taxon>
        <taxon>Pseudonocardiales</taxon>
        <taxon>Pseudonocardiaceae</taxon>
        <taxon>Saccharothrix</taxon>
    </lineage>
</organism>
<evidence type="ECO:0000313" key="4">
    <source>
        <dbReference type="Proteomes" id="UP001500416"/>
    </source>
</evidence>
<accession>A0ABN0T4K0</accession>
<reference evidence="3 4" key="1">
    <citation type="journal article" date="2019" name="Int. J. Syst. Evol. Microbiol.">
        <title>The Global Catalogue of Microorganisms (GCM) 10K type strain sequencing project: providing services to taxonomists for standard genome sequencing and annotation.</title>
        <authorList>
            <consortium name="The Broad Institute Genomics Platform"/>
            <consortium name="The Broad Institute Genome Sequencing Center for Infectious Disease"/>
            <person name="Wu L."/>
            <person name="Ma J."/>
        </authorList>
    </citation>
    <scope>NUCLEOTIDE SEQUENCE [LARGE SCALE GENOMIC DNA]</scope>
    <source>
        <strain evidence="3 4">JCM 3380</strain>
    </source>
</reference>
<evidence type="ECO:0000256" key="1">
    <source>
        <dbReference type="SAM" id="MobiDB-lite"/>
    </source>
</evidence>
<keyword evidence="2" id="KW-0472">Membrane</keyword>
<protein>
    <submittedName>
        <fullName evidence="3">Uncharacterized protein</fullName>
    </submittedName>
</protein>
<keyword evidence="2" id="KW-1133">Transmembrane helix</keyword>
<dbReference type="RefSeq" id="WP_343932203.1">
    <property type="nucleotide sequence ID" value="NZ_BAAABU010000002.1"/>
</dbReference>
<name>A0ABN0T4K0_9PSEU</name>
<sequence>MDVHNVMSGNTRISVQAGRIGGSVVLRTPWLPIALVVALVAAAATYVAAVAQQPRYDVALATRLPRVPQVTPSPLPPGTRRASEYVTAPLFGSGATKDGLVTITVIHAQSLSNVNGSYDVSGGQQGPGRGSASVHAPERGEPGGVAFGVAGFTLTLPTTSCSAPSVPTGESVVAVERNGWWTRVSVVHVGHFPPDSDALPVRFLVERGDGDPPVAVRRCA</sequence>
<feature type="region of interest" description="Disordered" evidence="1">
    <location>
        <begin position="119"/>
        <end position="140"/>
    </location>
</feature>
<comment type="caution">
    <text evidence="3">The sequence shown here is derived from an EMBL/GenBank/DDBJ whole genome shotgun (WGS) entry which is preliminary data.</text>
</comment>
<gene>
    <name evidence="3" type="ORF">GCM10010492_07740</name>
</gene>
<proteinExistence type="predicted"/>
<evidence type="ECO:0000313" key="3">
    <source>
        <dbReference type="EMBL" id="GAA0212420.1"/>
    </source>
</evidence>
<dbReference type="Proteomes" id="UP001500416">
    <property type="component" value="Unassembled WGS sequence"/>
</dbReference>
<keyword evidence="4" id="KW-1185">Reference proteome</keyword>
<dbReference type="EMBL" id="BAAABU010000002">
    <property type="protein sequence ID" value="GAA0212420.1"/>
    <property type="molecule type" value="Genomic_DNA"/>
</dbReference>